<dbReference type="AlphaFoldDB" id="A0A2N5VAT1"/>
<evidence type="ECO:0000256" key="1">
    <source>
        <dbReference type="SAM" id="MobiDB-lite"/>
    </source>
</evidence>
<proteinExistence type="predicted"/>
<organism evidence="2 3">
    <name type="scientific">Puccinia coronata f. sp. avenae</name>
    <dbReference type="NCBI Taxonomy" id="200324"/>
    <lineage>
        <taxon>Eukaryota</taxon>
        <taxon>Fungi</taxon>
        <taxon>Dikarya</taxon>
        <taxon>Basidiomycota</taxon>
        <taxon>Pucciniomycotina</taxon>
        <taxon>Pucciniomycetes</taxon>
        <taxon>Pucciniales</taxon>
        <taxon>Pucciniaceae</taxon>
        <taxon>Puccinia</taxon>
    </lineage>
</organism>
<evidence type="ECO:0000313" key="2">
    <source>
        <dbReference type="EMBL" id="PLW47081.1"/>
    </source>
</evidence>
<dbReference type="EMBL" id="PGCI01000034">
    <property type="protein sequence ID" value="PLW47081.1"/>
    <property type="molecule type" value="Genomic_DNA"/>
</dbReference>
<sequence>MRRKGFCSGLCYDLAVRANTFQCNMRENFNLYTGIKNTNTQNRTNNNGTHDTKSKGAGQQSYKQGRNQWEPYPNDQETNNQEEDSYQGRNGGEGLGTQYRD</sequence>
<evidence type="ECO:0000313" key="3">
    <source>
        <dbReference type="Proteomes" id="UP000235392"/>
    </source>
</evidence>
<protein>
    <submittedName>
        <fullName evidence="2">Uncharacterized protein</fullName>
    </submittedName>
</protein>
<accession>A0A2N5VAT1</accession>
<gene>
    <name evidence="2" type="ORF">PCASD_03907</name>
</gene>
<feature type="compositionally biased region" description="Low complexity" evidence="1">
    <location>
        <begin position="37"/>
        <end position="49"/>
    </location>
</feature>
<feature type="compositionally biased region" description="Polar residues" evidence="1">
    <location>
        <begin position="57"/>
        <end position="67"/>
    </location>
</feature>
<name>A0A2N5VAT1_9BASI</name>
<feature type="region of interest" description="Disordered" evidence="1">
    <location>
        <begin position="34"/>
        <end position="101"/>
    </location>
</feature>
<comment type="caution">
    <text evidence="2">The sequence shown here is derived from an EMBL/GenBank/DDBJ whole genome shotgun (WGS) entry which is preliminary data.</text>
</comment>
<dbReference type="Proteomes" id="UP000235392">
    <property type="component" value="Unassembled WGS sequence"/>
</dbReference>
<reference evidence="2 3" key="1">
    <citation type="submission" date="2017-11" db="EMBL/GenBank/DDBJ databases">
        <title>De novo assembly and phasing of dikaryotic genomes from two isolates of Puccinia coronata f. sp. avenae, the causal agent of oat crown rust.</title>
        <authorList>
            <person name="Miller M.E."/>
            <person name="Zhang Y."/>
            <person name="Omidvar V."/>
            <person name="Sperschneider J."/>
            <person name="Schwessinger B."/>
            <person name="Raley C."/>
            <person name="Palmer J.M."/>
            <person name="Garnica D."/>
            <person name="Upadhyaya N."/>
            <person name="Rathjen J."/>
            <person name="Taylor J.M."/>
            <person name="Park R.F."/>
            <person name="Dodds P.N."/>
            <person name="Hirsch C.D."/>
            <person name="Kianian S.F."/>
            <person name="Figueroa M."/>
        </authorList>
    </citation>
    <scope>NUCLEOTIDE SEQUENCE [LARGE SCALE GENOMIC DNA]</scope>
    <source>
        <strain evidence="2">12SD80</strain>
    </source>
</reference>